<comment type="similarity">
    <text evidence="1">Belongs to the mTERF family.</text>
</comment>
<keyword evidence="5" id="KW-1185">Reference proteome</keyword>
<gene>
    <name evidence="4" type="ORF">GH714_017913</name>
</gene>
<sequence length="451" mass="52105">MKNGFVDELLPELIVLNRTILKRGLDTHIKPSFEFLRSYLNDNDKIVAAIKRASWLLTHDLKGRMQPNMDFLIKEGVPPHCLEKFITLQPRAIMQRKHRIVYAVNAVKNLGLQPTSRMFVHAVRVMISMSESTWKKKIELLKSIGWSEEKILSAFVRDPLCLACSEEKIKNVMDFYMNTMKLEPHTIIAYPKFLMYAVDKRLRPRYDVLKVLESNKLIKGNRKIEWLFTITEKNFMKNYVNRYADEVPGLLEMYVGANKAKYIESALSDSLKCQLDENNLRRPQSVLEVLKTHNFSDTHVARLIAKRPAVLHCSVGNNLQPKFECLMKNGFVVDKRLRPRYDVLKVLQSKELINWNRKIEWVFVLSEKDFLKNYIDKYADEVSGLLEMYLGASKAKKIELLDVKITGQLAVLNLHSSIGGRHTLVNSGGCMEMYIDVFVVASATFMHKGFS</sequence>
<keyword evidence="2" id="KW-0804">Transcription</keyword>
<dbReference type="GO" id="GO:0006353">
    <property type="term" value="P:DNA-templated transcription termination"/>
    <property type="evidence" value="ECO:0007669"/>
    <property type="project" value="UniProtKB-KW"/>
</dbReference>
<dbReference type="Proteomes" id="UP000467840">
    <property type="component" value="Chromosome 4"/>
</dbReference>
<dbReference type="SMART" id="SM00733">
    <property type="entry name" value="Mterf"/>
    <property type="match status" value="7"/>
</dbReference>
<name>A0A6A6LK84_HEVBR</name>
<dbReference type="AlphaFoldDB" id="A0A6A6LK84"/>
<accession>A0A6A6LK84</accession>
<protein>
    <submittedName>
        <fullName evidence="4">Uncharacterized protein</fullName>
    </submittedName>
</protein>
<evidence type="ECO:0000313" key="4">
    <source>
        <dbReference type="EMBL" id="KAF2300865.1"/>
    </source>
</evidence>
<evidence type="ECO:0000256" key="3">
    <source>
        <dbReference type="ARBA" id="ARBA00022946"/>
    </source>
</evidence>
<dbReference type="GO" id="GO:0003676">
    <property type="term" value="F:nucleic acid binding"/>
    <property type="evidence" value="ECO:0007669"/>
    <property type="project" value="InterPro"/>
</dbReference>
<evidence type="ECO:0000256" key="1">
    <source>
        <dbReference type="ARBA" id="ARBA00007692"/>
    </source>
</evidence>
<dbReference type="EMBL" id="JAAGAX010000010">
    <property type="protein sequence ID" value="KAF2300865.1"/>
    <property type="molecule type" value="Genomic_DNA"/>
</dbReference>
<dbReference type="InterPro" id="IPR038538">
    <property type="entry name" value="MTERF_sf"/>
</dbReference>
<keyword evidence="2" id="KW-0805">Transcription regulation</keyword>
<evidence type="ECO:0000313" key="5">
    <source>
        <dbReference type="Proteomes" id="UP000467840"/>
    </source>
</evidence>
<dbReference type="FunFam" id="1.25.70.10:FF:000001">
    <property type="entry name" value="Mitochondrial transcription termination factor-like"/>
    <property type="match status" value="1"/>
</dbReference>
<keyword evidence="2" id="KW-0806">Transcription termination</keyword>
<keyword evidence="3" id="KW-0809">Transit peptide</keyword>
<comment type="caution">
    <text evidence="4">The sequence shown here is derived from an EMBL/GenBank/DDBJ whole genome shotgun (WGS) entry which is preliminary data.</text>
</comment>
<dbReference type="PANTHER" id="PTHR13068">
    <property type="entry name" value="CGI-12 PROTEIN-RELATED"/>
    <property type="match status" value="1"/>
</dbReference>
<organism evidence="4 5">
    <name type="scientific">Hevea brasiliensis</name>
    <name type="common">Para rubber tree</name>
    <name type="synonym">Siphonia brasiliensis</name>
    <dbReference type="NCBI Taxonomy" id="3981"/>
    <lineage>
        <taxon>Eukaryota</taxon>
        <taxon>Viridiplantae</taxon>
        <taxon>Streptophyta</taxon>
        <taxon>Embryophyta</taxon>
        <taxon>Tracheophyta</taxon>
        <taxon>Spermatophyta</taxon>
        <taxon>Magnoliopsida</taxon>
        <taxon>eudicotyledons</taxon>
        <taxon>Gunneridae</taxon>
        <taxon>Pentapetalae</taxon>
        <taxon>rosids</taxon>
        <taxon>fabids</taxon>
        <taxon>Malpighiales</taxon>
        <taxon>Euphorbiaceae</taxon>
        <taxon>Crotonoideae</taxon>
        <taxon>Micrandreae</taxon>
        <taxon>Hevea</taxon>
    </lineage>
</organism>
<evidence type="ECO:0000256" key="2">
    <source>
        <dbReference type="ARBA" id="ARBA00022472"/>
    </source>
</evidence>
<dbReference type="Gene3D" id="1.25.70.10">
    <property type="entry name" value="Transcription termination factor 3, mitochondrial"/>
    <property type="match status" value="2"/>
</dbReference>
<dbReference type="Pfam" id="PF02536">
    <property type="entry name" value="mTERF"/>
    <property type="match status" value="1"/>
</dbReference>
<proteinExistence type="inferred from homology"/>
<dbReference type="InterPro" id="IPR003690">
    <property type="entry name" value="MTERF"/>
</dbReference>
<dbReference type="PANTHER" id="PTHR13068:SF31">
    <property type="entry name" value="TRANSCRIPTION TERMINATION FACTOR MTERF2, CHLOROPLASTIC-LIKE"/>
    <property type="match status" value="1"/>
</dbReference>
<reference evidence="4 5" key="1">
    <citation type="journal article" date="2020" name="Mol. Plant">
        <title>The Chromosome-Based Rubber Tree Genome Provides New Insights into Spurge Genome Evolution and Rubber Biosynthesis.</title>
        <authorList>
            <person name="Liu J."/>
            <person name="Shi C."/>
            <person name="Shi C.C."/>
            <person name="Li W."/>
            <person name="Zhang Q.J."/>
            <person name="Zhang Y."/>
            <person name="Li K."/>
            <person name="Lu H.F."/>
            <person name="Shi C."/>
            <person name="Zhu S.T."/>
            <person name="Xiao Z.Y."/>
            <person name="Nan H."/>
            <person name="Yue Y."/>
            <person name="Zhu X.G."/>
            <person name="Wu Y."/>
            <person name="Hong X.N."/>
            <person name="Fan G.Y."/>
            <person name="Tong Y."/>
            <person name="Zhang D."/>
            <person name="Mao C.L."/>
            <person name="Liu Y.L."/>
            <person name="Hao S.J."/>
            <person name="Liu W.Q."/>
            <person name="Lv M.Q."/>
            <person name="Zhang H.B."/>
            <person name="Liu Y."/>
            <person name="Hu-Tang G.R."/>
            <person name="Wang J.P."/>
            <person name="Wang J.H."/>
            <person name="Sun Y.H."/>
            <person name="Ni S.B."/>
            <person name="Chen W.B."/>
            <person name="Zhang X.C."/>
            <person name="Jiao Y.N."/>
            <person name="Eichler E.E."/>
            <person name="Li G.H."/>
            <person name="Liu X."/>
            <person name="Gao L.Z."/>
        </authorList>
    </citation>
    <scope>NUCLEOTIDE SEQUENCE [LARGE SCALE GENOMIC DNA]</scope>
    <source>
        <strain evidence="5">cv. GT1</strain>
        <tissue evidence="4">Leaf</tissue>
    </source>
</reference>